<evidence type="ECO:0000313" key="2">
    <source>
        <dbReference type="EMBL" id="CAA7030152.1"/>
    </source>
</evidence>
<reference evidence="2" key="1">
    <citation type="submission" date="2020-01" db="EMBL/GenBank/DDBJ databases">
        <authorList>
            <person name="Mishra B."/>
        </authorList>
    </citation>
    <scope>NUCLEOTIDE SEQUENCE [LARGE SCALE GENOMIC DNA]</scope>
</reference>
<comment type="caution">
    <text evidence="2">The sequence shown here is derived from an EMBL/GenBank/DDBJ whole genome shotgun (WGS) entry which is preliminary data.</text>
</comment>
<accession>A0A6D2IYX7</accession>
<feature type="compositionally biased region" description="Basic and acidic residues" evidence="1">
    <location>
        <begin position="1"/>
        <end position="15"/>
    </location>
</feature>
<sequence>MLGDDDQRWTIRKPELMIGDGPEGNRSNRKAKQARWNRALSKRKTECLRKLIKLSASVKLDLVKACSFKLTSES</sequence>
<dbReference type="EMBL" id="CACVBM020001091">
    <property type="protein sequence ID" value="CAA7030152.1"/>
    <property type="molecule type" value="Genomic_DNA"/>
</dbReference>
<gene>
    <name evidence="2" type="ORF">MERR_LOCUS17387</name>
</gene>
<dbReference type="Proteomes" id="UP000467841">
    <property type="component" value="Unassembled WGS sequence"/>
</dbReference>
<feature type="region of interest" description="Disordered" evidence="1">
    <location>
        <begin position="1"/>
        <end position="36"/>
    </location>
</feature>
<protein>
    <submittedName>
        <fullName evidence="2">Uncharacterized protein</fullName>
    </submittedName>
</protein>
<keyword evidence="3" id="KW-1185">Reference proteome</keyword>
<evidence type="ECO:0000313" key="3">
    <source>
        <dbReference type="Proteomes" id="UP000467841"/>
    </source>
</evidence>
<dbReference type="AlphaFoldDB" id="A0A6D2IYX7"/>
<evidence type="ECO:0000256" key="1">
    <source>
        <dbReference type="SAM" id="MobiDB-lite"/>
    </source>
</evidence>
<proteinExistence type="predicted"/>
<organism evidence="2 3">
    <name type="scientific">Microthlaspi erraticum</name>
    <dbReference type="NCBI Taxonomy" id="1685480"/>
    <lineage>
        <taxon>Eukaryota</taxon>
        <taxon>Viridiplantae</taxon>
        <taxon>Streptophyta</taxon>
        <taxon>Embryophyta</taxon>
        <taxon>Tracheophyta</taxon>
        <taxon>Spermatophyta</taxon>
        <taxon>Magnoliopsida</taxon>
        <taxon>eudicotyledons</taxon>
        <taxon>Gunneridae</taxon>
        <taxon>Pentapetalae</taxon>
        <taxon>rosids</taxon>
        <taxon>malvids</taxon>
        <taxon>Brassicales</taxon>
        <taxon>Brassicaceae</taxon>
        <taxon>Coluteocarpeae</taxon>
        <taxon>Microthlaspi</taxon>
    </lineage>
</organism>
<name>A0A6D2IYX7_9BRAS</name>